<protein>
    <submittedName>
        <fullName evidence="1">Uncharacterized protein</fullName>
    </submittedName>
</protein>
<evidence type="ECO:0000313" key="1">
    <source>
        <dbReference type="EMBL" id="CAJ1964083.1"/>
    </source>
</evidence>
<dbReference type="Proteomes" id="UP001189624">
    <property type="component" value="Chromosome 6"/>
</dbReference>
<organism evidence="1 2">
    <name type="scientific">Sphenostylis stenocarpa</name>
    <dbReference type="NCBI Taxonomy" id="92480"/>
    <lineage>
        <taxon>Eukaryota</taxon>
        <taxon>Viridiplantae</taxon>
        <taxon>Streptophyta</taxon>
        <taxon>Embryophyta</taxon>
        <taxon>Tracheophyta</taxon>
        <taxon>Spermatophyta</taxon>
        <taxon>Magnoliopsida</taxon>
        <taxon>eudicotyledons</taxon>
        <taxon>Gunneridae</taxon>
        <taxon>Pentapetalae</taxon>
        <taxon>rosids</taxon>
        <taxon>fabids</taxon>
        <taxon>Fabales</taxon>
        <taxon>Fabaceae</taxon>
        <taxon>Papilionoideae</taxon>
        <taxon>50 kb inversion clade</taxon>
        <taxon>NPAAA clade</taxon>
        <taxon>indigoferoid/millettioid clade</taxon>
        <taxon>Phaseoleae</taxon>
        <taxon>Sphenostylis</taxon>
    </lineage>
</organism>
<feature type="non-terminal residue" evidence="1">
    <location>
        <position position="112"/>
    </location>
</feature>
<gene>
    <name evidence="1" type="ORF">AYBTSS11_LOCUS20119</name>
</gene>
<dbReference type="Gramene" id="rna-AYBTSS11_LOCUS20119">
    <property type="protein sequence ID" value="CAJ1964083.1"/>
    <property type="gene ID" value="gene-AYBTSS11_LOCUS20119"/>
</dbReference>
<name>A0AA86VST3_9FABA</name>
<sequence length="112" mass="12285">MEEDGDNVIEVDNAVPKSADNYVTLDSKQTSISPTEPMQKDGVDDTVPNVGMSSSARFIEDTNESYGTQLNCRKNFERAPLIIDIVKSCFYNGLGDMSVVLKSKASEGYFFG</sequence>
<keyword evidence="2" id="KW-1185">Reference proteome</keyword>
<dbReference type="AlphaFoldDB" id="A0AA86VST3"/>
<dbReference type="EMBL" id="OY731403">
    <property type="protein sequence ID" value="CAJ1964083.1"/>
    <property type="molecule type" value="Genomic_DNA"/>
</dbReference>
<accession>A0AA86VST3</accession>
<reference evidence="1" key="1">
    <citation type="submission" date="2023-10" db="EMBL/GenBank/DDBJ databases">
        <authorList>
            <person name="Domelevo Entfellner J.-B."/>
        </authorList>
    </citation>
    <scope>NUCLEOTIDE SEQUENCE</scope>
</reference>
<evidence type="ECO:0000313" key="2">
    <source>
        <dbReference type="Proteomes" id="UP001189624"/>
    </source>
</evidence>
<proteinExistence type="predicted"/>